<protein>
    <submittedName>
        <fullName evidence="2">Uncharacterized protein</fullName>
    </submittedName>
</protein>
<comment type="caution">
    <text evidence="2">The sequence shown here is derived from an EMBL/GenBank/DDBJ whole genome shotgun (WGS) entry which is preliminary data.</text>
</comment>
<organism evidence="2 3">
    <name type="scientific">Sarocladium strictum</name>
    <name type="common">Black bundle disease fungus</name>
    <name type="synonym">Acremonium strictum</name>
    <dbReference type="NCBI Taxonomy" id="5046"/>
    <lineage>
        <taxon>Eukaryota</taxon>
        <taxon>Fungi</taxon>
        <taxon>Dikarya</taxon>
        <taxon>Ascomycota</taxon>
        <taxon>Pezizomycotina</taxon>
        <taxon>Sordariomycetes</taxon>
        <taxon>Hypocreomycetidae</taxon>
        <taxon>Hypocreales</taxon>
        <taxon>Sarocladiaceae</taxon>
        <taxon>Sarocladium</taxon>
    </lineage>
</organism>
<name>A0AA39GLI8_SARSR</name>
<dbReference type="EMBL" id="JAPDFR010000003">
    <property type="protein sequence ID" value="KAK0388843.1"/>
    <property type="molecule type" value="Genomic_DNA"/>
</dbReference>
<evidence type="ECO:0000256" key="1">
    <source>
        <dbReference type="SAM" id="MobiDB-lite"/>
    </source>
</evidence>
<dbReference type="AlphaFoldDB" id="A0AA39GLI8"/>
<dbReference type="Pfam" id="PF15891">
    <property type="entry name" value="Nuc_deoxyri_tr2"/>
    <property type="match status" value="1"/>
</dbReference>
<gene>
    <name evidence="2" type="ORF">NLU13_5086</name>
</gene>
<dbReference type="InterPro" id="IPR039470">
    <property type="entry name" value="Nuc_deoxyri_tr2"/>
</dbReference>
<sequence>MPPSTSPPSRASASNPSAVIIRPPSLPGGDDKRPTVFLAGPTSSRSNPDWRARLCTTLADAPIQLLDPKNTTWDGTWREDRSDARWAAQVDWEMGMRAKADVAVFFFEEAGTDAPVSLLELGLSLGARSSRVLAFASRDYSKKGYVTAACDQFGTKVWEDEEAFFTFLRAELLIMCHRRLFTDTG</sequence>
<reference evidence="2" key="1">
    <citation type="submission" date="2022-10" db="EMBL/GenBank/DDBJ databases">
        <title>Determination and structural analysis of whole genome sequence of Sarocladium strictum F4-1.</title>
        <authorList>
            <person name="Hu L."/>
            <person name="Jiang Y."/>
        </authorList>
    </citation>
    <scope>NUCLEOTIDE SEQUENCE</scope>
    <source>
        <strain evidence="2">F4-1</strain>
    </source>
</reference>
<feature type="region of interest" description="Disordered" evidence="1">
    <location>
        <begin position="1"/>
        <end position="49"/>
    </location>
</feature>
<proteinExistence type="predicted"/>
<evidence type="ECO:0000313" key="3">
    <source>
        <dbReference type="Proteomes" id="UP001175261"/>
    </source>
</evidence>
<dbReference type="Proteomes" id="UP001175261">
    <property type="component" value="Unassembled WGS sequence"/>
</dbReference>
<keyword evidence="3" id="KW-1185">Reference proteome</keyword>
<accession>A0AA39GLI8</accession>
<feature type="compositionally biased region" description="Low complexity" evidence="1">
    <location>
        <begin position="7"/>
        <end position="18"/>
    </location>
</feature>
<dbReference type="Gene3D" id="3.40.50.450">
    <property type="match status" value="1"/>
</dbReference>
<evidence type="ECO:0000313" key="2">
    <source>
        <dbReference type="EMBL" id="KAK0388843.1"/>
    </source>
</evidence>